<dbReference type="AlphaFoldDB" id="A0A6M3J1Q0"/>
<proteinExistence type="predicted"/>
<evidence type="ECO:0000313" key="1">
    <source>
        <dbReference type="EMBL" id="QJA63275.1"/>
    </source>
</evidence>
<accession>A0A6M3J1Q0</accession>
<organism evidence="1">
    <name type="scientific">viral metagenome</name>
    <dbReference type="NCBI Taxonomy" id="1070528"/>
    <lineage>
        <taxon>unclassified sequences</taxon>
        <taxon>metagenomes</taxon>
        <taxon>organismal metagenomes</taxon>
    </lineage>
</organism>
<reference evidence="1" key="1">
    <citation type="submission" date="2020-03" db="EMBL/GenBank/DDBJ databases">
        <title>The deep terrestrial virosphere.</title>
        <authorList>
            <person name="Holmfeldt K."/>
            <person name="Nilsson E."/>
            <person name="Simone D."/>
            <person name="Lopez-Fernandez M."/>
            <person name="Wu X."/>
            <person name="de Brujin I."/>
            <person name="Lundin D."/>
            <person name="Andersson A."/>
            <person name="Bertilsson S."/>
            <person name="Dopson M."/>
        </authorList>
    </citation>
    <scope>NUCLEOTIDE SEQUENCE</scope>
    <source>
        <strain evidence="1">MM415B00636</strain>
    </source>
</reference>
<protein>
    <submittedName>
        <fullName evidence="1">Uncharacterized protein</fullName>
    </submittedName>
</protein>
<sequence length="71" mass="8174">MECMGMDRRYKNPPHPIEDIKHCTDKLCPLYDFRLGKNPFLIGRPGGNPEALKKGREKLIENQKKASGIDY</sequence>
<name>A0A6M3J1Q0_9ZZZZ</name>
<gene>
    <name evidence="1" type="ORF">MM415B00636_0008</name>
</gene>
<dbReference type="EMBL" id="MT141494">
    <property type="protein sequence ID" value="QJA63275.1"/>
    <property type="molecule type" value="Genomic_DNA"/>
</dbReference>